<comment type="similarity">
    <text evidence="2">Belongs to the ustYa family.</text>
</comment>
<dbReference type="OrthoDB" id="3687641at2759"/>
<accession>A0A517LI24</accession>
<reference evidence="5 6" key="1">
    <citation type="submission" date="2019-07" db="EMBL/GenBank/DDBJ databases">
        <title>Finished genome of Venturia effusa.</title>
        <authorList>
            <person name="Young C.A."/>
            <person name="Cox M.P."/>
            <person name="Ganley A.R.D."/>
            <person name="David W.J."/>
        </authorList>
    </citation>
    <scope>NUCLEOTIDE SEQUENCE [LARGE SCALE GENOMIC DNA]</scope>
    <source>
        <strain evidence="6">albino</strain>
    </source>
</reference>
<dbReference type="STRING" id="50376.A0A517LI24"/>
<organism evidence="5 6">
    <name type="scientific">Venturia effusa</name>
    <dbReference type="NCBI Taxonomy" id="50376"/>
    <lineage>
        <taxon>Eukaryota</taxon>
        <taxon>Fungi</taxon>
        <taxon>Dikarya</taxon>
        <taxon>Ascomycota</taxon>
        <taxon>Pezizomycotina</taxon>
        <taxon>Dothideomycetes</taxon>
        <taxon>Pleosporomycetidae</taxon>
        <taxon>Venturiales</taxon>
        <taxon>Venturiaceae</taxon>
        <taxon>Venturia</taxon>
    </lineage>
</organism>
<keyword evidence="4" id="KW-0472">Membrane</keyword>
<evidence type="ECO:0008006" key="7">
    <source>
        <dbReference type="Google" id="ProtNLM"/>
    </source>
</evidence>
<evidence type="ECO:0000256" key="3">
    <source>
        <dbReference type="SAM" id="MobiDB-lite"/>
    </source>
</evidence>
<feature type="region of interest" description="Disordered" evidence="3">
    <location>
        <begin position="1"/>
        <end position="52"/>
    </location>
</feature>
<dbReference type="PANTHER" id="PTHR33365">
    <property type="entry name" value="YALI0B05434P"/>
    <property type="match status" value="1"/>
</dbReference>
<sequence length="283" mass="32071">MFRGLKGPYTIAQLSKESQSSEMSSYKAVPSDEEDNDGDAEQEKDLQGHPSKRTASNFALPASMVLFCISLINLFVAKRFCRPTNEICTSQTSVWSPAFEAVDYVNYDFKNDFGQTGLYMGPPTIELEERWKAMIPPHAVRIPQDKLPLLNRSTTGNYKLADGTGYAALIEVFHQLHCLNRIRQYTWLQSGNYRPEFVNDTQYADIPVIPNDFRTSAIANRLHADHCIETLRLALMCHGDVTPVLIHVEPDAPLGERADFNSHHKCRDFGKIRQWMNDNVGTE</sequence>
<dbReference type="Pfam" id="PF11807">
    <property type="entry name" value="UstYa"/>
    <property type="match status" value="1"/>
</dbReference>
<evidence type="ECO:0000313" key="6">
    <source>
        <dbReference type="Proteomes" id="UP000316270"/>
    </source>
</evidence>
<proteinExistence type="inferred from homology"/>
<protein>
    <recommendedName>
        <fullName evidence="7">Tat pathway signal sequence</fullName>
    </recommendedName>
</protein>
<comment type="pathway">
    <text evidence="1">Mycotoxin biosynthesis.</text>
</comment>
<evidence type="ECO:0000256" key="4">
    <source>
        <dbReference type="SAM" id="Phobius"/>
    </source>
</evidence>
<keyword evidence="6" id="KW-1185">Reference proteome</keyword>
<dbReference type="AlphaFoldDB" id="A0A517LI24"/>
<keyword evidence="4" id="KW-1133">Transmembrane helix</keyword>
<feature type="compositionally biased region" description="Low complexity" evidence="3">
    <location>
        <begin position="15"/>
        <end position="25"/>
    </location>
</feature>
<feature type="transmembrane region" description="Helical" evidence="4">
    <location>
        <begin position="58"/>
        <end position="76"/>
    </location>
</feature>
<dbReference type="PANTHER" id="PTHR33365:SF4">
    <property type="entry name" value="CYCLOCHLOROTINE BIOSYNTHESIS PROTEIN O"/>
    <property type="match status" value="1"/>
</dbReference>
<evidence type="ECO:0000313" key="5">
    <source>
        <dbReference type="EMBL" id="QDS75295.1"/>
    </source>
</evidence>
<evidence type="ECO:0000256" key="1">
    <source>
        <dbReference type="ARBA" id="ARBA00004685"/>
    </source>
</evidence>
<dbReference type="Proteomes" id="UP000316270">
    <property type="component" value="Chromosome 13"/>
</dbReference>
<feature type="compositionally biased region" description="Acidic residues" evidence="3">
    <location>
        <begin position="31"/>
        <end position="40"/>
    </location>
</feature>
<dbReference type="EMBL" id="CP042197">
    <property type="protein sequence ID" value="QDS75295.1"/>
    <property type="molecule type" value="Genomic_DNA"/>
</dbReference>
<dbReference type="GO" id="GO:0043386">
    <property type="term" value="P:mycotoxin biosynthetic process"/>
    <property type="evidence" value="ECO:0007669"/>
    <property type="project" value="InterPro"/>
</dbReference>
<keyword evidence="4" id="KW-0812">Transmembrane</keyword>
<dbReference type="InterPro" id="IPR021765">
    <property type="entry name" value="UstYa-like"/>
</dbReference>
<evidence type="ECO:0000256" key="2">
    <source>
        <dbReference type="ARBA" id="ARBA00035112"/>
    </source>
</evidence>
<gene>
    <name evidence="5" type="ORF">FKW77_001260</name>
</gene>
<name>A0A517LI24_9PEZI</name>